<sequence>MRYKYTAAMNCGSLHKQQMQAYLFDISKN</sequence>
<dbReference type="AlphaFoldDB" id="A0A1R3WG82"/>
<organism evidence="1 2">
    <name type="scientific">Pontibacter indicus</name>
    <dbReference type="NCBI Taxonomy" id="1317125"/>
    <lineage>
        <taxon>Bacteria</taxon>
        <taxon>Pseudomonadati</taxon>
        <taxon>Bacteroidota</taxon>
        <taxon>Cytophagia</taxon>
        <taxon>Cytophagales</taxon>
        <taxon>Hymenobacteraceae</taxon>
        <taxon>Pontibacter</taxon>
    </lineage>
</organism>
<dbReference type="EMBL" id="FTPP01000001">
    <property type="protein sequence ID" value="SIT76967.1"/>
    <property type="molecule type" value="Genomic_DNA"/>
</dbReference>
<evidence type="ECO:0000313" key="2">
    <source>
        <dbReference type="Proteomes" id="UP000187181"/>
    </source>
</evidence>
<dbReference type="Proteomes" id="UP000187181">
    <property type="component" value="Unassembled WGS sequence"/>
</dbReference>
<reference evidence="2" key="1">
    <citation type="submission" date="2017-01" db="EMBL/GenBank/DDBJ databases">
        <authorList>
            <person name="Varghese N."/>
            <person name="Submissions S."/>
        </authorList>
    </citation>
    <scope>NUCLEOTIDE SEQUENCE [LARGE SCALE GENOMIC DNA]</scope>
    <source>
        <strain evidence="2">LP100</strain>
    </source>
</reference>
<accession>A0A1R3WG82</accession>
<keyword evidence="2" id="KW-1185">Reference proteome</keyword>
<protein>
    <submittedName>
        <fullName evidence="1">Uncharacterized protein</fullName>
    </submittedName>
</protein>
<evidence type="ECO:0000313" key="1">
    <source>
        <dbReference type="EMBL" id="SIT76967.1"/>
    </source>
</evidence>
<gene>
    <name evidence="1" type="ORF">SAMN05444128_0419</name>
</gene>
<name>A0A1R3WG82_9BACT</name>
<proteinExistence type="predicted"/>